<reference evidence="7" key="2">
    <citation type="journal article" date="2021" name="PeerJ">
        <title>Extensive microbial diversity within the chicken gut microbiome revealed by metagenomics and culture.</title>
        <authorList>
            <person name="Gilroy R."/>
            <person name="Ravi A."/>
            <person name="Getino M."/>
            <person name="Pursley I."/>
            <person name="Horton D.L."/>
            <person name="Alikhan N.F."/>
            <person name="Baker D."/>
            <person name="Gharbi K."/>
            <person name="Hall N."/>
            <person name="Watson M."/>
            <person name="Adriaenssens E.M."/>
            <person name="Foster-Nyarko E."/>
            <person name="Jarju S."/>
            <person name="Secka A."/>
            <person name="Antonio M."/>
            <person name="Oren A."/>
            <person name="Chaudhuri R.R."/>
            <person name="La Ragione R."/>
            <person name="Hildebrand F."/>
            <person name="Pallen M.J."/>
        </authorList>
    </citation>
    <scope>NUCLEOTIDE SEQUENCE</scope>
    <source>
        <strain evidence="7">7463</strain>
    </source>
</reference>
<keyword evidence="5" id="KW-0411">Iron-sulfur</keyword>
<dbReference type="PANTHER" id="PTHR13932">
    <property type="entry name" value="COPROPORPHYRINIGEN III OXIDASE"/>
    <property type="match status" value="1"/>
</dbReference>
<comment type="caution">
    <text evidence="7">The sequence shown here is derived from an EMBL/GenBank/DDBJ whole genome shotgun (WGS) entry which is preliminary data.</text>
</comment>
<dbReference type="InterPro" id="IPR006638">
    <property type="entry name" value="Elp3/MiaA/NifB-like_rSAM"/>
</dbReference>
<dbReference type="GO" id="GO:0046872">
    <property type="term" value="F:metal ion binding"/>
    <property type="evidence" value="ECO:0007669"/>
    <property type="project" value="UniProtKB-KW"/>
</dbReference>
<dbReference type="SFLD" id="SFLDF00311">
    <property type="entry name" value="heme_degradation_proteins_(Hut"/>
    <property type="match status" value="1"/>
</dbReference>
<dbReference type="EMBL" id="DVMY01000085">
    <property type="protein sequence ID" value="HIU37724.1"/>
    <property type="molecule type" value="Genomic_DNA"/>
</dbReference>
<evidence type="ECO:0000313" key="8">
    <source>
        <dbReference type="Proteomes" id="UP000824083"/>
    </source>
</evidence>
<dbReference type="AlphaFoldDB" id="A0A9D1IKY2"/>
<evidence type="ECO:0000256" key="4">
    <source>
        <dbReference type="ARBA" id="ARBA00023004"/>
    </source>
</evidence>
<dbReference type="GO" id="GO:0032259">
    <property type="term" value="P:methylation"/>
    <property type="evidence" value="ECO:0007669"/>
    <property type="project" value="UniProtKB-KW"/>
</dbReference>
<dbReference type="Pfam" id="PF04055">
    <property type="entry name" value="Radical_SAM"/>
    <property type="match status" value="1"/>
</dbReference>
<dbReference type="SUPFAM" id="SSF102114">
    <property type="entry name" value="Radical SAM enzymes"/>
    <property type="match status" value="1"/>
</dbReference>
<dbReference type="GO" id="GO:0006779">
    <property type="term" value="P:porphyrin-containing compound biosynthetic process"/>
    <property type="evidence" value="ECO:0007669"/>
    <property type="project" value="TreeGrafter"/>
</dbReference>
<name>A0A9D1IKY2_9BURK</name>
<dbReference type="SFLD" id="SFLDG01065">
    <property type="entry name" value="anaerobic_coproporphyrinogen-I"/>
    <property type="match status" value="1"/>
</dbReference>
<feature type="domain" description="Radical SAM core" evidence="6">
    <location>
        <begin position="47"/>
        <end position="287"/>
    </location>
</feature>
<dbReference type="SFLD" id="SFLDS00029">
    <property type="entry name" value="Radical_SAM"/>
    <property type="match status" value="1"/>
</dbReference>
<organism evidence="7 8">
    <name type="scientific">Candidatus Aphodousia faecigallinarum</name>
    <dbReference type="NCBI Taxonomy" id="2840677"/>
    <lineage>
        <taxon>Bacteria</taxon>
        <taxon>Pseudomonadati</taxon>
        <taxon>Pseudomonadota</taxon>
        <taxon>Betaproteobacteria</taxon>
        <taxon>Burkholderiales</taxon>
        <taxon>Sutterellaceae</taxon>
        <taxon>Sutterellaceae incertae sedis</taxon>
        <taxon>Candidatus Aphodousia</taxon>
    </lineage>
</organism>
<dbReference type="SMART" id="SM00729">
    <property type="entry name" value="Elp3"/>
    <property type="match status" value="1"/>
</dbReference>
<dbReference type="Gene3D" id="3.20.20.70">
    <property type="entry name" value="Aldolase class I"/>
    <property type="match status" value="1"/>
</dbReference>
<dbReference type="GO" id="GO:0005737">
    <property type="term" value="C:cytoplasm"/>
    <property type="evidence" value="ECO:0007669"/>
    <property type="project" value="TreeGrafter"/>
</dbReference>
<dbReference type="Proteomes" id="UP000824083">
    <property type="component" value="Unassembled WGS sequence"/>
</dbReference>
<sequence length="440" mass="49814">MVNFEAEITDNPLKNAFRGKATVHTHIPGQSYVGDEAIPVIKNQYRNSRQGTSLAYINIPFCETRCLYCLFYQNPLQPESSLHYTDLLIKELQLWSDLAAQNHEPIHAVYFGGGTPTALEPHDLYRLIKAVRTYLPLANDCEITLEGRIHHFPEEKMEAAFKAGVNRVSLGVQTFNTQVRQTMRRVDDRDSMIRSIEKLASFNQASIVCDLIYGFPYQDMAVWEDDVKTAISLPLDGVDCYQLNVFEKSPLGKFIANGKLPAGADKEERGEMFALSVDLLTKAQWRRLSNNHWCQTFRERNIYNRFGKSAADCLAFGSGAGGKLNGYSFMIERKYDEWSKKIEAGIKPIAFASAPGAYWHALRTISSEMELGRINMRSLSDVYSLPLEKLSQDVFDQWSQAGLITPVGDWMVQTIAGQFWHTTMAQLLVNVLGKRLTQTK</sequence>
<evidence type="ECO:0000256" key="1">
    <source>
        <dbReference type="ARBA" id="ARBA00001966"/>
    </source>
</evidence>
<evidence type="ECO:0000313" key="7">
    <source>
        <dbReference type="EMBL" id="HIU37724.1"/>
    </source>
</evidence>
<dbReference type="InterPro" id="IPR034505">
    <property type="entry name" value="Coproporphyrinogen-III_oxidase"/>
</dbReference>
<dbReference type="GO" id="GO:0051539">
    <property type="term" value="F:4 iron, 4 sulfur cluster binding"/>
    <property type="evidence" value="ECO:0007669"/>
    <property type="project" value="TreeGrafter"/>
</dbReference>
<dbReference type="PROSITE" id="PS51918">
    <property type="entry name" value="RADICAL_SAM"/>
    <property type="match status" value="1"/>
</dbReference>
<keyword evidence="2" id="KW-0949">S-adenosyl-L-methionine</keyword>
<gene>
    <name evidence="7" type="ORF">IAC56_05565</name>
</gene>
<keyword evidence="7" id="KW-0489">Methyltransferase</keyword>
<keyword evidence="4" id="KW-0408">Iron</keyword>
<evidence type="ECO:0000259" key="6">
    <source>
        <dbReference type="PROSITE" id="PS51918"/>
    </source>
</evidence>
<dbReference type="GO" id="GO:0008168">
    <property type="term" value="F:methyltransferase activity"/>
    <property type="evidence" value="ECO:0007669"/>
    <property type="project" value="UniProtKB-KW"/>
</dbReference>
<dbReference type="InterPro" id="IPR013785">
    <property type="entry name" value="Aldolase_TIM"/>
</dbReference>
<evidence type="ECO:0000256" key="5">
    <source>
        <dbReference type="ARBA" id="ARBA00023014"/>
    </source>
</evidence>
<dbReference type="InterPro" id="IPR058240">
    <property type="entry name" value="rSAM_sf"/>
</dbReference>
<reference evidence="7" key="1">
    <citation type="submission" date="2020-10" db="EMBL/GenBank/DDBJ databases">
        <authorList>
            <person name="Gilroy R."/>
        </authorList>
    </citation>
    <scope>NUCLEOTIDE SEQUENCE</scope>
    <source>
        <strain evidence="7">7463</strain>
    </source>
</reference>
<proteinExistence type="predicted"/>
<keyword evidence="7" id="KW-0808">Transferase</keyword>
<accession>A0A9D1IKY2</accession>
<dbReference type="PANTHER" id="PTHR13932:SF9">
    <property type="entry name" value="COPROPORPHYRINOGEN III OXIDASE"/>
    <property type="match status" value="1"/>
</dbReference>
<dbReference type="InterPro" id="IPR007197">
    <property type="entry name" value="rSAM"/>
</dbReference>
<evidence type="ECO:0000256" key="3">
    <source>
        <dbReference type="ARBA" id="ARBA00022723"/>
    </source>
</evidence>
<comment type="cofactor">
    <cofactor evidence="1">
        <name>[4Fe-4S] cluster</name>
        <dbReference type="ChEBI" id="CHEBI:49883"/>
    </cofactor>
</comment>
<evidence type="ECO:0000256" key="2">
    <source>
        <dbReference type="ARBA" id="ARBA00022691"/>
    </source>
</evidence>
<dbReference type="NCBIfam" id="TIGR04107">
    <property type="entry name" value="rSAM_HutW"/>
    <property type="match status" value="1"/>
</dbReference>
<dbReference type="InterPro" id="IPR026332">
    <property type="entry name" value="HutW"/>
</dbReference>
<keyword evidence="3" id="KW-0479">Metal-binding</keyword>
<protein>
    <submittedName>
        <fullName evidence="7">Heme anaerobic degradation radical SAM methyltransferase ChuW/HutW</fullName>
    </submittedName>
</protein>